<dbReference type="PANTHER" id="PTHR43227:SF11">
    <property type="entry name" value="BLL4140 PROTEIN"/>
    <property type="match status" value="1"/>
</dbReference>
<dbReference type="InterPro" id="IPR000515">
    <property type="entry name" value="MetI-like"/>
</dbReference>
<dbReference type="CDD" id="cd06261">
    <property type="entry name" value="TM_PBP2"/>
    <property type="match status" value="1"/>
</dbReference>
<comment type="subcellular location">
    <subcellularLocation>
        <location evidence="1 7">Cell membrane</location>
        <topology evidence="1 7">Multi-pass membrane protein</topology>
    </subcellularLocation>
</comment>
<evidence type="ECO:0000313" key="10">
    <source>
        <dbReference type="Proteomes" id="UP000006835"/>
    </source>
</evidence>
<dbReference type="GO" id="GO:0055085">
    <property type="term" value="P:transmembrane transport"/>
    <property type="evidence" value="ECO:0007669"/>
    <property type="project" value="InterPro"/>
</dbReference>
<dbReference type="Pfam" id="PF00528">
    <property type="entry name" value="BPD_transp_1"/>
    <property type="match status" value="1"/>
</dbReference>
<dbReference type="AlphaFoldDB" id="E4SEH7"/>
<feature type="transmembrane region" description="Helical" evidence="7">
    <location>
        <begin position="282"/>
        <end position="303"/>
    </location>
</feature>
<evidence type="ECO:0000256" key="6">
    <source>
        <dbReference type="ARBA" id="ARBA00023136"/>
    </source>
</evidence>
<proteinExistence type="inferred from homology"/>
<keyword evidence="6 7" id="KW-0472">Membrane</keyword>
<feature type="transmembrane region" description="Helical" evidence="7">
    <location>
        <begin position="232"/>
        <end position="250"/>
    </location>
</feature>
<feature type="transmembrane region" description="Helical" evidence="7">
    <location>
        <begin position="125"/>
        <end position="145"/>
    </location>
</feature>
<dbReference type="SUPFAM" id="SSF161098">
    <property type="entry name" value="MetI-like"/>
    <property type="match status" value="1"/>
</dbReference>
<evidence type="ECO:0000256" key="5">
    <source>
        <dbReference type="ARBA" id="ARBA00022989"/>
    </source>
</evidence>
<feature type="transmembrane region" description="Helical" evidence="7">
    <location>
        <begin position="187"/>
        <end position="211"/>
    </location>
</feature>
<reference evidence="9 10" key="2">
    <citation type="journal article" date="2011" name="J. Bacteriol.">
        <title>Complete genome sequences for the anaerobic, extremely thermophilic plant biomass-degrading bacteria Caldicellulosiruptor hydrothermalis, Caldicellulosiruptor kristjanssonii, Caldicellulosiruptor kronotskyensis, Caldicellulosiruptor owensenis, and Caldicellulosiruptor lactoaceticus.</title>
        <authorList>
            <person name="Blumer-Schuette S.E."/>
            <person name="Ozdemir I."/>
            <person name="Mistry D."/>
            <person name="Lucas S."/>
            <person name="Lapidus A."/>
            <person name="Cheng J.F."/>
            <person name="Goodwin L.A."/>
            <person name="Pitluck S."/>
            <person name="Land M.L."/>
            <person name="Hauser L.J."/>
            <person name="Woyke T."/>
            <person name="Mikhailova N."/>
            <person name="Pati A."/>
            <person name="Kyrpides N.C."/>
            <person name="Ivanova N."/>
            <person name="Detter J.C."/>
            <person name="Walston-Davenport K."/>
            <person name="Han S."/>
            <person name="Adams M.W."/>
            <person name="Kelly R.M."/>
        </authorList>
    </citation>
    <scope>NUCLEOTIDE SEQUENCE [LARGE SCALE GENOMIC DNA]</scope>
    <source>
        <strain evidence="10">DSM 18902 / VKM B-2412 / 2002</strain>
    </source>
</reference>
<dbReference type="GO" id="GO:0005886">
    <property type="term" value="C:plasma membrane"/>
    <property type="evidence" value="ECO:0007669"/>
    <property type="project" value="UniProtKB-SubCell"/>
</dbReference>
<reference key="1">
    <citation type="submission" date="2010-11" db="EMBL/GenBank/DDBJ databases">
        <title>Complete sequence of Caldicellulosiruptor kronotskyensis 2002.</title>
        <authorList>
            <consortium name="US DOE Joint Genome Institute"/>
            <person name="Lucas S."/>
            <person name="Copeland A."/>
            <person name="Lapidus A."/>
            <person name="Cheng J.-F."/>
            <person name="Bruce D."/>
            <person name="Goodwin L."/>
            <person name="Pitluck S."/>
            <person name="Davenport K."/>
            <person name="Detter J.C."/>
            <person name="Han C."/>
            <person name="Tapia R."/>
            <person name="Land M."/>
            <person name="Hauser L."/>
            <person name="Jeffries C."/>
            <person name="Kyrpides N."/>
            <person name="Ivanova N."/>
            <person name="Mikhailova N."/>
            <person name="Blumer-Schuette S.E."/>
            <person name="Kelly R.M."/>
            <person name="Woyke T."/>
        </authorList>
    </citation>
    <scope>NUCLEOTIDE SEQUENCE</scope>
    <source>
        <strain>2002</strain>
    </source>
</reference>
<evidence type="ECO:0000259" key="8">
    <source>
        <dbReference type="PROSITE" id="PS50928"/>
    </source>
</evidence>
<keyword evidence="2 7" id="KW-0813">Transport</keyword>
<gene>
    <name evidence="9" type="ordered locus">Calkro_0569</name>
</gene>
<dbReference type="Proteomes" id="UP000006835">
    <property type="component" value="Chromosome"/>
</dbReference>
<feature type="transmembrane region" description="Helical" evidence="7">
    <location>
        <begin position="89"/>
        <end position="113"/>
    </location>
</feature>
<accession>E4SEH7</accession>
<evidence type="ECO:0000256" key="3">
    <source>
        <dbReference type="ARBA" id="ARBA00022475"/>
    </source>
</evidence>
<keyword evidence="3" id="KW-1003">Cell membrane</keyword>
<comment type="similarity">
    <text evidence="7">Belongs to the binding-protein-dependent transport system permease family.</text>
</comment>
<protein>
    <submittedName>
        <fullName evidence="9">Binding-protein-dependent transport systems inner membrane component</fullName>
    </submittedName>
</protein>
<evidence type="ECO:0000256" key="1">
    <source>
        <dbReference type="ARBA" id="ARBA00004651"/>
    </source>
</evidence>
<evidence type="ECO:0000256" key="7">
    <source>
        <dbReference type="RuleBase" id="RU363032"/>
    </source>
</evidence>
<dbReference type="OrthoDB" id="9785836at2"/>
<evidence type="ECO:0000313" key="9">
    <source>
        <dbReference type="EMBL" id="ADQ45464.1"/>
    </source>
</evidence>
<feature type="transmembrane region" description="Helical" evidence="7">
    <location>
        <begin position="21"/>
        <end position="48"/>
    </location>
</feature>
<dbReference type="PROSITE" id="PS50928">
    <property type="entry name" value="ABC_TM1"/>
    <property type="match status" value="1"/>
</dbReference>
<dbReference type="InterPro" id="IPR050809">
    <property type="entry name" value="UgpAE/MalFG_permease"/>
</dbReference>
<evidence type="ECO:0000256" key="2">
    <source>
        <dbReference type="ARBA" id="ARBA00022448"/>
    </source>
</evidence>
<dbReference type="Gene3D" id="1.10.3720.10">
    <property type="entry name" value="MetI-like"/>
    <property type="match status" value="1"/>
</dbReference>
<feature type="domain" description="ABC transmembrane type-1" evidence="8">
    <location>
        <begin position="85"/>
        <end position="303"/>
    </location>
</feature>
<organism evidence="9 10">
    <name type="scientific">Caldicellulosiruptor kronotskyensis (strain DSM 18902 / VKM B-2412 / 2002)</name>
    <dbReference type="NCBI Taxonomy" id="632348"/>
    <lineage>
        <taxon>Bacteria</taxon>
        <taxon>Bacillati</taxon>
        <taxon>Bacillota</taxon>
        <taxon>Bacillota incertae sedis</taxon>
        <taxon>Caldicellulosiruptorales</taxon>
        <taxon>Caldicellulosiruptoraceae</taxon>
        <taxon>Caldicellulosiruptor</taxon>
    </lineage>
</organism>
<dbReference type="HOGENOM" id="CLU_016047_0_1_9"/>
<evidence type="ECO:0000256" key="4">
    <source>
        <dbReference type="ARBA" id="ARBA00022692"/>
    </source>
</evidence>
<dbReference type="InterPro" id="IPR035906">
    <property type="entry name" value="MetI-like_sf"/>
</dbReference>
<keyword evidence="10" id="KW-1185">Reference proteome</keyword>
<name>E4SEH7_CALK2</name>
<dbReference type="PATRIC" id="fig|632348.3.peg.607"/>
<dbReference type="KEGG" id="ckn:Calkro_0569"/>
<dbReference type="PANTHER" id="PTHR43227">
    <property type="entry name" value="BLL4140 PROTEIN"/>
    <property type="match status" value="1"/>
</dbReference>
<dbReference type="EMBL" id="CP002330">
    <property type="protein sequence ID" value="ADQ45464.1"/>
    <property type="molecule type" value="Genomic_DNA"/>
</dbReference>
<keyword evidence="4 7" id="KW-0812">Transmembrane</keyword>
<keyword evidence="5 7" id="KW-1133">Transmembrane helix</keyword>
<sequence length="316" mass="36244">MESSINNNKGINWKNIWAQRYIMILVLPVVLWMIIFNYLPMLGLIIAFKEYDPFLGPLKGFLESRWVGIDNFKEMFMDKYFWQAFWNTIYYSVLNLIVGFPFAILFAILLNEIQSMWYKRFVQTVSYLPYFISWVFVIGYIYIILADNGIVNDILLKLHIIDKPIPFLVTPDFVPPIVVLSNLWKSFGWNAIIFIAAITNIDPTLFEAAIVDGAGRFARIRYVTLPSIKPTIIILLIFNIAGIMTNYGMFEQMYLLSNGAIQDATEIIDTYTFKIGIVLSRFSYATAVGLFRSVAAVVLLVCANSISKKLTGESLY</sequence>